<reference evidence="2 3" key="1">
    <citation type="journal article" date="2014" name="World J. Microbiol. Biotechnol.">
        <title>Biodiversity and physiological characteristics of Antarctic and Arctic lichens-associated bacteria.</title>
        <authorList>
            <person name="Lee Y.M."/>
            <person name="Kim E.H."/>
            <person name="Lee H.K."/>
            <person name="Hong S.G."/>
        </authorList>
    </citation>
    <scope>NUCLEOTIDE SEQUENCE [LARGE SCALE GENOMIC DNA]</scope>
    <source>
        <strain evidence="2 3">PAMC 26569</strain>
    </source>
</reference>
<dbReference type="SUPFAM" id="SSF52833">
    <property type="entry name" value="Thioredoxin-like"/>
    <property type="match status" value="1"/>
</dbReference>
<dbReference type="Pfam" id="PF01323">
    <property type="entry name" value="DSBA"/>
    <property type="match status" value="1"/>
</dbReference>
<dbReference type="PANTHER" id="PTHR13887">
    <property type="entry name" value="GLUTATHIONE S-TRANSFERASE KAPPA"/>
    <property type="match status" value="1"/>
</dbReference>
<protein>
    <submittedName>
        <fullName evidence="2">DsbA family oxidoreductase</fullName>
    </submittedName>
</protein>
<dbReference type="RefSeq" id="WP_171835897.1">
    <property type="nucleotide sequence ID" value="NZ_CP053708.1"/>
</dbReference>
<proteinExistence type="predicted"/>
<dbReference type="EMBL" id="CP053708">
    <property type="protein sequence ID" value="QKE90151.1"/>
    <property type="molecule type" value="Genomic_DNA"/>
</dbReference>
<dbReference type="InterPro" id="IPR001853">
    <property type="entry name" value="DSBA-like_thioredoxin_dom"/>
</dbReference>
<dbReference type="InterPro" id="IPR036249">
    <property type="entry name" value="Thioredoxin-like_sf"/>
</dbReference>
<sequence>MNALTPIHTRLAIEVVHDFVCPWCYLGVRRLLRALALRPDDRFEINWRPFLLNPDIPREGLSRPDYVQRKYGGEERGRRLYASVTELGLQDGVAFRFDRMTHIPSSVDAHRLAGWAARFGPADALVEALFAAQFTQGLDIGDLDVLAGIAAAAGLDESAAFAFLRSRENADIVHTENLRAHRRGISGVPCFVFAGRLAVSGAQETEVFLRLLDVATLEVATS</sequence>
<evidence type="ECO:0000259" key="1">
    <source>
        <dbReference type="Pfam" id="PF01323"/>
    </source>
</evidence>
<dbReference type="CDD" id="cd03024">
    <property type="entry name" value="DsbA_FrnE"/>
    <property type="match status" value="1"/>
</dbReference>
<evidence type="ECO:0000313" key="2">
    <source>
        <dbReference type="EMBL" id="QKE90151.1"/>
    </source>
</evidence>
<organism evidence="2 3">
    <name type="scientific">Lichenicola cladoniae</name>
    <dbReference type="NCBI Taxonomy" id="1484109"/>
    <lineage>
        <taxon>Bacteria</taxon>
        <taxon>Pseudomonadati</taxon>
        <taxon>Pseudomonadota</taxon>
        <taxon>Alphaproteobacteria</taxon>
        <taxon>Acetobacterales</taxon>
        <taxon>Acetobacteraceae</taxon>
        <taxon>Lichenicola</taxon>
    </lineage>
</organism>
<gene>
    <name evidence="2" type="ORF">HN018_08910</name>
</gene>
<dbReference type="GO" id="GO:0016491">
    <property type="term" value="F:oxidoreductase activity"/>
    <property type="evidence" value="ECO:0007669"/>
    <property type="project" value="InterPro"/>
</dbReference>
<dbReference type="PANTHER" id="PTHR13887:SF41">
    <property type="entry name" value="THIOREDOXIN SUPERFAMILY PROTEIN"/>
    <property type="match status" value="1"/>
</dbReference>
<dbReference type="Gene3D" id="3.40.30.10">
    <property type="entry name" value="Glutaredoxin"/>
    <property type="match status" value="1"/>
</dbReference>
<dbReference type="KEGG" id="lck:HN018_08910"/>
<keyword evidence="3" id="KW-1185">Reference proteome</keyword>
<dbReference type="Proteomes" id="UP000500767">
    <property type="component" value="Chromosome"/>
</dbReference>
<accession>A0A6M8HPE2</accession>
<name>A0A6M8HPE2_9PROT</name>
<feature type="domain" description="DSBA-like thioredoxin" evidence="1">
    <location>
        <begin position="13"/>
        <end position="212"/>
    </location>
</feature>
<dbReference type="AlphaFoldDB" id="A0A6M8HPE2"/>
<evidence type="ECO:0000313" key="3">
    <source>
        <dbReference type="Proteomes" id="UP000500767"/>
    </source>
</evidence>